<evidence type="ECO:0000313" key="1">
    <source>
        <dbReference type="EMBL" id="SAY43193.1"/>
    </source>
</evidence>
<proteinExistence type="predicted"/>
<dbReference type="AlphaFoldDB" id="A0A1C3HDR0"/>
<sequence length="220" mass="24553">MPDRSLLFFYGLVFVALIYFIVKFKKEIKSKDGLINIASSLVIGIVIIFLLNSDLSGTSILIAIFSFIAAGFFSLCVAILIKDVYSTKKYILAAIKRIKTENPIDFKEMPEFKGGTFCYKKSWYAVYSPSLNSLEIGVNAFDDLPVIGKKFTVRTLSKRAVTFVPEAIPDEINDDTELFGQLVMFCEISAKNQILAENYIEAIKNGSATPWLISVPDETP</sequence>
<reference evidence="1" key="1">
    <citation type="submission" date="2016-05" db="EMBL/GenBank/DDBJ databases">
        <authorList>
            <person name="Cock P.J.A."/>
            <person name="Cock P.J.A."/>
        </authorList>
    </citation>
    <scope>NUCLEOTIDE SEQUENCE</scope>
    <source>
        <strain evidence="1">PWN146_assembly</strain>
    </source>
</reference>
<name>A0A1C3HDR0_SERMA</name>
<organism evidence="1">
    <name type="scientific">Serratia marcescens</name>
    <dbReference type="NCBI Taxonomy" id="615"/>
    <lineage>
        <taxon>Bacteria</taxon>
        <taxon>Pseudomonadati</taxon>
        <taxon>Pseudomonadota</taxon>
        <taxon>Gammaproteobacteria</taxon>
        <taxon>Enterobacterales</taxon>
        <taxon>Yersiniaceae</taxon>
        <taxon>Serratia</taxon>
    </lineage>
</organism>
<protein>
    <submittedName>
        <fullName evidence="1">Uncharacterized protein</fullName>
    </submittedName>
</protein>
<dbReference type="EMBL" id="LT575490">
    <property type="protein sequence ID" value="SAY43193.1"/>
    <property type="molecule type" value="Genomic_DNA"/>
</dbReference>
<dbReference type="RefSeq" id="WP_202669487.1">
    <property type="nucleotide sequence ID" value="NZ_JAENMM010000001.1"/>
</dbReference>
<accession>A0A1C3HDR0</accession>
<gene>
    <name evidence="1" type="ORF">PWN146_01884</name>
</gene>